<dbReference type="PANTHER" id="PTHR13696">
    <property type="entry name" value="P-LOOP CONTAINING NUCLEOSIDE TRIPHOSPHATE HYDROLASE"/>
    <property type="match status" value="1"/>
</dbReference>
<dbReference type="Pfam" id="PF13614">
    <property type="entry name" value="AAA_31"/>
    <property type="match status" value="1"/>
</dbReference>
<dbReference type="PANTHER" id="PTHR13696:SF52">
    <property type="entry name" value="PARA FAMILY PROTEIN CT_582"/>
    <property type="match status" value="1"/>
</dbReference>
<organism evidence="2 3">
    <name type="scientific">SAR324 cluster bacterium</name>
    <dbReference type="NCBI Taxonomy" id="2024889"/>
    <lineage>
        <taxon>Bacteria</taxon>
        <taxon>Deltaproteobacteria</taxon>
        <taxon>SAR324 cluster</taxon>
    </lineage>
</organism>
<dbReference type="SUPFAM" id="SSF52540">
    <property type="entry name" value="P-loop containing nucleoside triphosphate hydrolases"/>
    <property type="match status" value="1"/>
</dbReference>
<comment type="caution">
    <text evidence="2">The sequence shown here is derived from an EMBL/GenBank/DDBJ whole genome shotgun (WGS) entry which is preliminary data.</text>
</comment>
<proteinExistence type="predicted"/>
<reference evidence="2 3" key="1">
    <citation type="journal article" date="2020" name="Biotechnol. Biofuels">
        <title>New insights from the biogas microbiome by comprehensive genome-resolved metagenomics of nearly 1600 species originating from multiple anaerobic digesters.</title>
        <authorList>
            <person name="Campanaro S."/>
            <person name="Treu L."/>
            <person name="Rodriguez-R L.M."/>
            <person name="Kovalovszki A."/>
            <person name="Ziels R.M."/>
            <person name="Maus I."/>
            <person name="Zhu X."/>
            <person name="Kougias P.G."/>
            <person name="Basile A."/>
            <person name="Luo G."/>
            <person name="Schluter A."/>
            <person name="Konstantinidis K.T."/>
            <person name="Angelidaki I."/>
        </authorList>
    </citation>
    <scope>NUCLEOTIDE SEQUENCE [LARGE SCALE GENOMIC DNA]</scope>
    <source>
        <strain evidence="2">AS27yjCOA_65</strain>
    </source>
</reference>
<dbReference type="Proteomes" id="UP000524246">
    <property type="component" value="Unassembled WGS sequence"/>
</dbReference>
<evidence type="ECO:0000313" key="3">
    <source>
        <dbReference type="Proteomes" id="UP000524246"/>
    </source>
</evidence>
<protein>
    <submittedName>
        <fullName evidence="2">MinD/ParA family protein</fullName>
    </submittedName>
</protein>
<dbReference type="InterPro" id="IPR050678">
    <property type="entry name" value="DNA_Partitioning_ATPase"/>
</dbReference>
<dbReference type="AlphaFoldDB" id="A0A7X9FQQ5"/>
<evidence type="ECO:0000313" key="2">
    <source>
        <dbReference type="EMBL" id="NMC62573.1"/>
    </source>
</evidence>
<dbReference type="InterPro" id="IPR025669">
    <property type="entry name" value="AAA_dom"/>
</dbReference>
<sequence>MIRIVIVDSSAESRKRIMDELNACFALDPSQLQFFPKLSITPLDPEELRFHRIPDICIVGSKMLIEEIGELTRVRRLFPNTAILVRCNGQFDSLSMVEHLARLGADDILPANLNSLELLRRIILHARSATRTRNGMLILIESGKGGLGVTSIAAALGEAFLNYGKKTLLVDFDFDTQDLCRFLQARPFFNETLGALINQSKPIVQEVVEDCIIPVWPDDDRFFVMPPPVSCEEIFESNNSSLRNLVSVFEVLDSLFDVIIVDTGAARGALRKTLYRIADRLLFVINNDPASMFASVERISDALISISPSAEVNVLHNAPQKHGLPLNLVESEISRATRLDKARIISKCIPFSKNASSWPGSGQTLLSRADASFIRSFRKVIQNLGIFEEAVQPHTDKPNILASLFNKYLKKNKETHQDKKDTVLKEIEYRPKSDSKFAAPFLNGNPDEELRPIPGISDSPSFVNTALDTRSAKELLLRAQVVS</sequence>
<dbReference type="Gene3D" id="3.40.50.300">
    <property type="entry name" value="P-loop containing nucleotide triphosphate hydrolases"/>
    <property type="match status" value="1"/>
</dbReference>
<gene>
    <name evidence="2" type="ORF">GYA55_05325</name>
</gene>
<evidence type="ECO:0000259" key="1">
    <source>
        <dbReference type="Pfam" id="PF13614"/>
    </source>
</evidence>
<dbReference type="InterPro" id="IPR027417">
    <property type="entry name" value="P-loop_NTPase"/>
</dbReference>
<accession>A0A7X9FQQ5</accession>
<name>A0A7X9FQQ5_9DELT</name>
<feature type="domain" description="AAA" evidence="1">
    <location>
        <begin position="137"/>
        <end position="291"/>
    </location>
</feature>
<dbReference type="EMBL" id="JAAZON010000228">
    <property type="protein sequence ID" value="NMC62573.1"/>
    <property type="molecule type" value="Genomic_DNA"/>
</dbReference>